<dbReference type="Proteomes" id="UP000317494">
    <property type="component" value="Unassembled WGS sequence"/>
</dbReference>
<reference evidence="1 2" key="1">
    <citation type="journal article" date="2019" name="Sci. Rep.">
        <title>Comparative genomics of chytrid fungi reveal insights into the obligate biotrophic and pathogenic lifestyle of Synchytrium endobioticum.</title>
        <authorList>
            <person name="van de Vossenberg B.T.L.H."/>
            <person name="Warris S."/>
            <person name="Nguyen H.D.T."/>
            <person name="van Gent-Pelzer M.P.E."/>
            <person name="Joly D.L."/>
            <person name="van de Geest H.C."/>
            <person name="Bonants P.J.M."/>
            <person name="Smith D.S."/>
            <person name="Levesque C.A."/>
            <person name="van der Lee T.A.J."/>
        </authorList>
    </citation>
    <scope>NUCLEOTIDE SEQUENCE [LARGE SCALE GENOMIC DNA]</scope>
    <source>
        <strain evidence="1 2">MB42</strain>
    </source>
</reference>
<dbReference type="VEuPathDB" id="FungiDB:SeMB42_g02727"/>
<dbReference type="AlphaFoldDB" id="A0A507DBN6"/>
<evidence type="ECO:0000313" key="2">
    <source>
        <dbReference type="Proteomes" id="UP000317494"/>
    </source>
</evidence>
<name>A0A507DBN6_9FUNG</name>
<sequence length="106" mass="11779">MSLFCGWDQSVQKQPVLLKSSERSLLADTACRASIHRIDQTPVGSGMRSATIQAEQEAAAGMKARKMKKSLEHIQYEERAMEGLDAYYKQTRVPGSGEYVTIVQIS</sequence>
<keyword evidence="2" id="KW-1185">Reference proteome</keyword>
<protein>
    <submittedName>
        <fullName evidence="1">Uncharacterized protein</fullName>
    </submittedName>
</protein>
<proteinExistence type="predicted"/>
<evidence type="ECO:0000313" key="1">
    <source>
        <dbReference type="EMBL" id="TPX49099.1"/>
    </source>
</evidence>
<comment type="caution">
    <text evidence="1">The sequence shown here is derived from an EMBL/GenBank/DDBJ whole genome shotgun (WGS) entry which is preliminary data.</text>
</comment>
<gene>
    <name evidence="1" type="ORF">SeMB42_g02727</name>
</gene>
<dbReference type="EMBL" id="QEAN01000088">
    <property type="protein sequence ID" value="TPX49099.1"/>
    <property type="molecule type" value="Genomic_DNA"/>
</dbReference>
<organism evidence="1 2">
    <name type="scientific">Synchytrium endobioticum</name>
    <dbReference type="NCBI Taxonomy" id="286115"/>
    <lineage>
        <taxon>Eukaryota</taxon>
        <taxon>Fungi</taxon>
        <taxon>Fungi incertae sedis</taxon>
        <taxon>Chytridiomycota</taxon>
        <taxon>Chytridiomycota incertae sedis</taxon>
        <taxon>Chytridiomycetes</taxon>
        <taxon>Synchytriales</taxon>
        <taxon>Synchytriaceae</taxon>
        <taxon>Synchytrium</taxon>
    </lineage>
</organism>
<accession>A0A507DBN6</accession>